<comment type="caution">
    <text evidence="1">The sequence shown here is derived from an EMBL/GenBank/DDBJ whole genome shotgun (WGS) entry which is preliminary data.</text>
</comment>
<gene>
    <name evidence="1" type="ORF">POL72_30640</name>
</gene>
<dbReference type="Proteomes" id="UP001217485">
    <property type="component" value="Unassembled WGS sequence"/>
</dbReference>
<keyword evidence="2" id="KW-1185">Reference proteome</keyword>
<evidence type="ECO:0000313" key="1">
    <source>
        <dbReference type="EMBL" id="MDC0682132.1"/>
    </source>
</evidence>
<sequence>MTRESIHSILEDLPKSSMTTRLLGALDYIVPGEWKNVTSFEEMIKLVTGEEDQGLIQQVGERAIALYAESEQGYQRAVRIFRLVDDTSGLAGVATIARKIGDASDFLSFLSKITPKADTTQAIDAGVKLVAELAAFCSINGLPGDSIGDFAASLASYEKDDAMRLAAWIVCDGMIPLGPDFLARVVDTVSSATNEQLGQQSRFARLLGYLPGGSVDAKREIMKESLGASQTAIAGFIAKKGIERQGVLERISGHLGAAGGKLDGLAAAIDLATNYFEHTGIQSVARRVIARAYGEI</sequence>
<name>A0ABT5CAH4_9BACT</name>
<reference evidence="1 2" key="1">
    <citation type="submission" date="2023-01" db="EMBL/GenBank/DDBJ databases">
        <title>Minimal conservation of predation-associated metabolite biosynthetic gene clusters underscores biosynthetic potential of Myxococcota including descriptions for ten novel species: Archangium lansinium sp. nov., Myxococcus landrumus sp. nov., Nannocystis bai.</title>
        <authorList>
            <person name="Ahearne A."/>
            <person name="Stevens C."/>
            <person name="Dowd S."/>
        </authorList>
    </citation>
    <scope>NUCLEOTIDE SEQUENCE [LARGE SCALE GENOMIC DNA]</scope>
    <source>
        <strain evidence="1 2">WIWO2</strain>
    </source>
</reference>
<dbReference type="RefSeq" id="WP_272099738.1">
    <property type="nucleotide sequence ID" value="NZ_JAQNDK010000003.1"/>
</dbReference>
<accession>A0ABT5CAH4</accession>
<evidence type="ECO:0000313" key="2">
    <source>
        <dbReference type="Proteomes" id="UP001217485"/>
    </source>
</evidence>
<dbReference type="EMBL" id="JAQNDK010000003">
    <property type="protein sequence ID" value="MDC0682132.1"/>
    <property type="molecule type" value="Genomic_DNA"/>
</dbReference>
<proteinExistence type="predicted"/>
<organism evidence="1 2">
    <name type="scientific">Sorangium atrum</name>
    <dbReference type="NCBI Taxonomy" id="2995308"/>
    <lineage>
        <taxon>Bacteria</taxon>
        <taxon>Pseudomonadati</taxon>
        <taxon>Myxococcota</taxon>
        <taxon>Polyangia</taxon>
        <taxon>Polyangiales</taxon>
        <taxon>Polyangiaceae</taxon>
        <taxon>Sorangium</taxon>
    </lineage>
</organism>
<protein>
    <submittedName>
        <fullName evidence="1">Uncharacterized protein</fullName>
    </submittedName>
</protein>